<gene>
    <name evidence="2" type="ORF">Pro02_60520</name>
</gene>
<organism evidence="2 3">
    <name type="scientific">Planobispora rosea</name>
    <dbReference type="NCBI Taxonomy" id="35762"/>
    <lineage>
        <taxon>Bacteria</taxon>
        <taxon>Bacillati</taxon>
        <taxon>Actinomycetota</taxon>
        <taxon>Actinomycetes</taxon>
        <taxon>Streptosporangiales</taxon>
        <taxon>Streptosporangiaceae</taxon>
        <taxon>Planobispora</taxon>
    </lineage>
</organism>
<protein>
    <submittedName>
        <fullName evidence="2">Uncharacterized protein</fullName>
    </submittedName>
</protein>
<sequence length="108" mass="10949">MVTVHRPGEAIDSSGTRPAVSGPAAAGPGTCPGTAAGAHPREGTTAGMARGTETGIKLLERTRLSEVSFTRTARAAVRGRSGASVLTGSDAWEVLPSPSQIRSPLRAE</sequence>
<evidence type="ECO:0000313" key="3">
    <source>
        <dbReference type="Proteomes" id="UP000655044"/>
    </source>
</evidence>
<feature type="compositionally biased region" description="Low complexity" evidence="1">
    <location>
        <begin position="18"/>
        <end position="38"/>
    </location>
</feature>
<keyword evidence="3" id="KW-1185">Reference proteome</keyword>
<reference evidence="2" key="1">
    <citation type="submission" date="2021-01" db="EMBL/GenBank/DDBJ databases">
        <title>Whole genome shotgun sequence of Planobispora rosea NBRC 15558.</title>
        <authorList>
            <person name="Komaki H."/>
            <person name="Tamura T."/>
        </authorList>
    </citation>
    <scope>NUCLEOTIDE SEQUENCE</scope>
    <source>
        <strain evidence="2">NBRC 15558</strain>
    </source>
</reference>
<proteinExistence type="predicted"/>
<accession>A0A8J3S6D5</accession>
<dbReference type="EMBL" id="BOOI01000064">
    <property type="protein sequence ID" value="GIH87644.1"/>
    <property type="molecule type" value="Genomic_DNA"/>
</dbReference>
<dbReference type="Proteomes" id="UP000655044">
    <property type="component" value="Unassembled WGS sequence"/>
</dbReference>
<name>A0A8J3S6D5_PLARO</name>
<dbReference type="AlphaFoldDB" id="A0A8J3S6D5"/>
<comment type="caution">
    <text evidence="2">The sequence shown here is derived from an EMBL/GenBank/DDBJ whole genome shotgun (WGS) entry which is preliminary data.</text>
</comment>
<feature type="region of interest" description="Disordered" evidence="1">
    <location>
        <begin position="1"/>
        <end position="50"/>
    </location>
</feature>
<evidence type="ECO:0000313" key="2">
    <source>
        <dbReference type="EMBL" id="GIH87644.1"/>
    </source>
</evidence>
<evidence type="ECO:0000256" key="1">
    <source>
        <dbReference type="SAM" id="MobiDB-lite"/>
    </source>
</evidence>